<accession>A0A8H5B9L8</accession>
<evidence type="ECO:0000313" key="2">
    <source>
        <dbReference type="Proteomes" id="UP000567179"/>
    </source>
</evidence>
<organism evidence="1 2">
    <name type="scientific">Psilocybe cf. subviscida</name>
    <dbReference type="NCBI Taxonomy" id="2480587"/>
    <lineage>
        <taxon>Eukaryota</taxon>
        <taxon>Fungi</taxon>
        <taxon>Dikarya</taxon>
        <taxon>Basidiomycota</taxon>
        <taxon>Agaricomycotina</taxon>
        <taxon>Agaricomycetes</taxon>
        <taxon>Agaricomycetidae</taxon>
        <taxon>Agaricales</taxon>
        <taxon>Agaricineae</taxon>
        <taxon>Strophariaceae</taxon>
        <taxon>Psilocybe</taxon>
    </lineage>
</organism>
<name>A0A8H5B9L8_9AGAR</name>
<dbReference type="Proteomes" id="UP000567179">
    <property type="component" value="Unassembled WGS sequence"/>
</dbReference>
<gene>
    <name evidence="1" type="ORF">D9619_008298</name>
</gene>
<dbReference type="AlphaFoldDB" id="A0A8H5B9L8"/>
<sequence>MSFEKLQTVIELVTYIVSLTDWDTFIALSRVNRNIRSQMFYWFRHNAKRMLLPFVPIQSHTNFWNLLTFTNGIIAGWLVRCMTDIAHPRLLQANHPGQMDIIVPRAVGHKLSYTLHWTAFLLRLGYRDVTKELADHLRKRFTVNSQKFVVFKMASDINSPYIITLLESKTSSALPPLLDADCTSTFMALSPTRLYNFYPKLFRRHDDFTLDVRLELNHHGDIFPLQSFHFGLVTYSSDSLVTIYQCDEACRSGVRRTFGLSGVEVFRWGGPDGMLDRGSVVSLVNTTVGWGNFDDDHPPYGTAEAFAYYPVDPREQHKEISSTLGYTANTKFLRELSWSPVRFGGPYVLRMGNSSISADVIIVGMVLAEDMFVEAHGDFELNAPNQHITDACACFCLGRPTSSAYTPYATDFDHAVDNIRNLGASRNFSTTPFLQRNDKGAPVFHLSGKIFEKTDHPSDADIETYEIDEKYKPALTNLEKSYKVSLYDVRDKAGRPIEPNMRRYFMLGTVIKVHMELVYDEARGMRSKVICVIIL</sequence>
<reference evidence="1 2" key="1">
    <citation type="journal article" date="2020" name="ISME J.">
        <title>Uncovering the hidden diversity of litter-decomposition mechanisms in mushroom-forming fungi.</title>
        <authorList>
            <person name="Floudas D."/>
            <person name="Bentzer J."/>
            <person name="Ahren D."/>
            <person name="Johansson T."/>
            <person name="Persson P."/>
            <person name="Tunlid A."/>
        </authorList>
    </citation>
    <scope>NUCLEOTIDE SEQUENCE [LARGE SCALE GENOMIC DNA]</scope>
    <source>
        <strain evidence="1 2">CBS 101986</strain>
    </source>
</reference>
<evidence type="ECO:0000313" key="1">
    <source>
        <dbReference type="EMBL" id="KAF5319200.1"/>
    </source>
</evidence>
<keyword evidence="2" id="KW-1185">Reference proteome</keyword>
<dbReference type="EMBL" id="JAACJJ010000029">
    <property type="protein sequence ID" value="KAF5319200.1"/>
    <property type="molecule type" value="Genomic_DNA"/>
</dbReference>
<dbReference type="OrthoDB" id="3069827at2759"/>
<comment type="caution">
    <text evidence="1">The sequence shown here is derived from an EMBL/GenBank/DDBJ whole genome shotgun (WGS) entry which is preliminary data.</text>
</comment>
<proteinExistence type="predicted"/>
<protein>
    <submittedName>
        <fullName evidence="1">Uncharacterized protein</fullName>
    </submittedName>
</protein>